<feature type="compositionally biased region" description="Polar residues" evidence="1">
    <location>
        <begin position="88"/>
        <end position="98"/>
    </location>
</feature>
<keyword evidence="3" id="KW-1185">Reference proteome</keyword>
<evidence type="ECO:0000313" key="3">
    <source>
        <dbReference type="Proteomes" id="UP000054485"/>
    </source>
</evidence>
<organism evidence="2 3">
    <name type="scientific">Suillus luteus UH-Slu-Lm8-n1</name>
    <dbReference type="NCBI Taxonomy" id="930992"/>
    <lineage>
        <taxon>Eukaryota</taxon>
        <taxon>Fungi</taxon>
        <taxon>Dikarya</taxon>
        <taxon>Basidiomycota</taxon>
        <taxon>Agaricomycotina</taxon>
        <taxon>Agaricomycetes</taxon>
        <taxon>Agaricomycetidae</taxon>
        <taxon>Boletales</taxon>
        <taxon>Suillineae</taxon>
        <taxon>Suillaceae</taxon>
        <taxon>Suillus</taxon>
    </lineage>
</organism>
<name>A0A0D0B9U9_9AGAM</name>
<protein>
    <submittedName>
        <fullName evidence="2">Uncharacterized protein</fullName>
    </submittedName>
</protein>
<evidence type="ECO:0000256" key="1">
    <source>
        <dbReference type="SAM" id="MobiDB-lite"/>
    </source>
</evidence>
<evidence type="ECO:0000313" key="2">
    <source>
        <dbReference type="EMBL" id="KIK46479.1"/>
    </source>
</evidence>
<reference evidence="3" key="2">
    <citation type="submission" date="2015-01" db="EMBL/GenBank/DDBJ databases">
        <title>Evolutionary Origins and Diversification of the Mycorrhizal Mutualists.</title>
        <authorList>
            <consortium name="DOE Joint Genome Institute"/>
            <consortium name="Mycorrhizal Genomics Consortium"/>
            <person name="Kohler A."/>
            <person name="Kuo A."/>
            <person name="Nagy L.G."/>
            <person name="Floudas D."/>
            <person name="Copeland A."/>
            <person name="Barry K.W."/>
            <person name="Cichocki N."/>
            <person name="Veneault-Fourrey C."/>
            <person name="LaButti K."/>
            <person name="Lindquist E.A."/>
            <person name="Lipzen A."/>
            <person name="Lundell T."/>
            <person name="Morin E."/>
            <person name="Murat C."/>
            <person name="Riley R."/>
            <person name="Ohm R."/>
            <person name="Sun H."/>
            <person name="Tunlid A."/>
            <person name="Henrissat B."/>
            <person name="Grigoriev I.V."/>
            <person name="Hibbett D.S."/>
            <person name="Martin F."/>
        </authorList>
    </citation>
    <scope>NUCLEOTIDE SEQUENCE [LARGE SCALE GENOMIC DNA]</scope>
    <source>
        <strain evidence="3">UH-Slu-Lm8-n1</strain>
    </source>
</reference>
<dbReference type="EMBL" id="KN835158">
    <property type="protein sequence ID" value="KIK46479.1"/>
    <property type="molecule type" value="Genomic_DNA"/>
</dbReference>
<feature type="region of interest" description="Disordered" evidence="1">
    <location>
        <begin position="79"/>
        <end position="98"/>
    </location>
</feature>
<accession>A0A0D0B9U9</accession>
<dbReference type="Proteomes" id="UP000054485">
    <property type="component" value="Unassembled WGS sequence"/>
</dbReference>
<dbReference type="InParanoid" id="A0A0D0B9U9"/>
<dbReference type="HOGENOM" id="CLU_2335034_0_0_1"/>
<reference evidence="2 3" key="1">
    <citation type="submission" date="2014-04" db="EMBL/GenBank/DDBJ databases">
        <authorList>
            <consortium name="DOE Joint Genome Institute"/>
            <person name="Kuo A."/>
            <person name="Ruytinx J."/>
            <person name="Rineau F."/>
            <person name="Colpaert J."/>
            <person name="Kohler A."/>
            <person name="Nagy L.G."/>
            <person name="Floudas D."/>
            <person name="Copeland A."/>
            <person name="Barry K.W."/>
            <person name="Cichocki N."/>
            <person name="Veneault-Fourrey C."/>
            <person name="LaButti K."/>
            <person name="Lindquist E.A."/>
            <person name="Lipzen A."/>
            <person name="Lundell T."/>
            <person name="Morin E."/>
            <person name="Murat C."/>
            <person name="Sun H."/>
            <person name="Tunlid A."/>
            <person name="Henrissat B."/>
            <person name="Grigoriev I.V."/>
            <person name="Hibbett D.S."/>
            <person name="Martin F."/>
            <person name="Nordberg H.P."/>
            <person name="Cantor M.N."/>
            <person name="Hua S.X."/>
        </authorList>
    </citation>
    <scope>NUCLEOTIDE SEQUENCE [LARGE SCALE GENOMIC DNA]</scope>
    <source>
        <strain evidence="2 3">UH-Slu-Lm8-n1</strain>
    </source>
</reference>
<proteinExistence type="predicted"/>
<gene>
    <name evidence="2" type="ORF">CY34DRAFT_800335</name>
</gene>
<sequence length="98" mass="11051">MTDYRYKDRRDGTKPGRKLGRAMQYIAILCESSMITCVIGRYEQKNIAIDVSTAKFENVNKKEDNSDGYGAIASPYRRGIAQKPGNRQHGNTTHSLHS</sequence>
<dbReference type="AlphaFoldDB" id="A0A0D0B9U9"/>